<gene>
    <name evidence="11" type="ORF">M0R45_007295</name>
</gene>
<evidence type="ECO:0000256" key="8">
    <source>
        <dbReference type="SAM" id="MobiDB-lite"/>
    </source>
</evidence>
<reference evidence="11 12" key="1">
    <citation type="journal article" date="2023" name="G3 (Bethesda)">
        <title>A chromosome-length genome assembly and annotation of blackberry (Rubus argutus, cv. 'Hillquist').</title>
        <authorList>
            <person name="Bruna T."/>
            <person name="Aryal R."/>
            <person name="Dudchenko O."/>
            <person name="Sargent D.J."/>
            <person name="Mead D."/>
            <person name="Buti M."/>
            <person name="Cavallini A."/>
            <person name="Hytonen T."/>
            <person name="Andres J."/>
            <person name="Pham M."/>
            <person name="Weisz D."/>
            <person name="Mascagni F."/>
            <person name="Usai G."/>
            <person name="Natali L."/>
            <person name="Bassil N."/>
            <person name="Fernandez G.E."/>
            <person name="Lomsadze A."/>
            <person name="Armour M."/>
            <person name="Olukolu B."/>
            <person name="Poorten T."/>
            <person name="Britton C."/>
            <person name="Davik J."/>
            <person name="Ashrafi H."/>
            <person name="Aiden E.L."/>
            <person name="Borodovsky M."/>
            <person name="Worthington M."/>
        </authorList>
    </citation>
    <scope>NUCLEOTIDE SEQUENCE [LARGE SCALE GENOMIC DNA]</scope>
    <source>
        <strain evidence="11">PI 553951</strain>
    </source>
</reference>
<feature type="domain" description="MCM10 OB-fold" evidence="10">
    <location>
        <begin position="88"/>
        <end position="214"/>
    </location>
</feature>
<evidence type="ECO:0000256" key="4">
    <source>
        <dbReference type="ARBA" id="ARBA00022723"/>
    </source>
</evidence>
<dbReference type="Pfam" id="PF22379">
    <property type="entry name" value="OB_MCM10"/>
    <property type="match status" value="1"/>
</dbReference>
<accession>A0AAW1Y0Q2</accession>
<dbReference type="InterPro" id="IPR015408">
    <property type="entry name" value="Znf_Mcm10/DnaG"/>
</dbReference>
<evidence type="ECO:0000256" key="5">
    <source>
        <dbReference type="ARBA" id="ARBA00022771"/>
    </source>
</evidence>
<proteinExistence type="inferred from homology"/>
<evidence type="ECO:0000259" key="9">
    <source>
        <dbReference type="Pfam" id="PF09329"/>
    </source>
</evidence>
<evidence type="ECO:0000256" key="2">
    <source>
        <dbReference type="ARBA" id="ARBA00009679"/>
    </source>
</evidence>
<dbReference type="GO" id="GO:0006270">
    <property type="term" value="P:DNA replication initiation"/>
    <property type="evidence" value="ECO:0007669"/>
    <property type="project" value="InterPro"/>
</dbReference>
<dbReference type="FunFam" id="2.40.50.140:FF:000174">
    <property type="entry name" value="DNA replication licensing factor mcm10"/>
    <property type="match status" value="1"/>
</dbReference>
<keyword evidence="5" id="KW-0863">Zinc-finger</keyword>
<dbReference type="PANTHER" id="PTHR13454">
    <property type="entry name" value="PROTEIN MCM10 HOMOLOG"/>
    <property type="match status" value="1"/>
</dbReference>
<keyword evidence="12" id="KW-1185">Reference proteome</keyword>
<dbReference type="Proteomes" id="UP001457282">
    <property type="component" value="Unassembled WGS sequence"/>
</dbReference>
<feature type="compositionally biased region" description="Polar residues" evidence="8">
    <location>
        <begin position="364"/>
        <end position="379"/>
    </location>
</feature>
<dbReference type="InterPro" id="IPR012340">
    <property type="entry name" value="NA-bd_OB-fold"/>
</dbReference>
<dbReference type="GO" id="GO:0003697">
    <property type="term" value="F:single-stranded DNA binding"/>
    <property type="evidence" value="ECO:0007669"/>
    <property type="project" value="InterPro"/>
</dbReference>
<evidence type="ECO:0000256" key="3">
    <source>
        <dbReference type="ARBA" id="ARBA00022705"/>
    </source>
</evidence>
<evidence type="ECO:0008006" key="13">
    <source>
        <dbReference type="Google" id="ProtNLM"/>
    </source>
</evidence>
<dbReference type="GO" id="GO:0043596">
    <property type="term" value="C:nuclear replication fork"/>
    <property type="evidence" value="ECO:0007669"/>
    <property type="project" value="TreeGrafter"/>
</dbReference>
<dbReference type="InterPro" id="IPR040184">
    <property type="entry name" value="Mcm10"/>
</dbReference>
<keyword evidence="6" id="KW-0862">Zinc</keyword>
<comment type="caution">
    <text evidence="11">The sequence shown here is derived from an EMBL/GenBank/DDBJ whole genome shotgun (WGS) entry which is preliminary data.</text>
</comment>
<dbReference type="AlphaFoldDB" id="A0AAW1Y0Q2"/>
<dbReference type="Pfam" id="PF09329">
    <property type="entry name" value="zf-primase"/>
    <property type="match status" value="1"/>
</dbReference>
<evidence type="ECO:0000313" key="11">
    <source>
        <dbReference type="EMBL" id="KAK9941593.1"/>
    </source>
</evidence>
<comment type="subcellular location">
    <subcellularLocation>
        <location evidence="1">Nucleus</location>
    </subcellularLocation>
</comment>
<feature type="compositionally biased region" description="Basic and acidic residues" evidence="8">
    <location>
        <begin position="31"/>
        <end position="48"/>
    </location>
</feature>
<dbReference type="PANTHER" id="PTHR13454:SF11">
    <property type="entry name" value="PROTEIN MCM10 HOMOLOG"/>
    <property type="match status" value="1"/>
</dbReference>
<evidence type="ECO:0000259" key="10">
    <source>
        <dbReference type="Pfam" id="PF22379"/>
    </source>
</evidence>
<keyword evidence="7" id="KW-0539">Nucleus</keyword>
<evidence type="ECO:0000256" key="1">
    <source>
        <dbReference type="ARBA" id="ARBA00004123"/>
    </source>
</evidence>
<feature type="region of interest" description="Disordered" evidence="8">
    <location>
        <begin position="1"/>
        <end position="49"/>
    </location>
</feature>
<feature type="domain" description="Zinc finger Mcm10/DnaG-type" evidence="9">
    <location>
        <begin position="217"/>
        <end position="262"/>
    </location>
</feature>
<evidence type="ECO:0000256" key="7">
    <source>
        <dbReference type="ARBA" id="ARBA00023242"/>
    </source>
</evidence>
<name>A0AAW1Y0Q2_RUBAR</name>
<keyword evidence="4" id="KW-0479">Metal-binding</keyword>
<evidence type="ECO:0000256" key="6">
    <source>
        <dbReference type="ARBA" id="ARBA00022833"/>
    </source>
</evidence>
<feature type="region of interest" description="Disordered" evidence="8">
    <location>
        <begin position="349"/>
        <end position="398"/>
    </location>
</feature>
<dbReference type="EMBL" id="JBEDUW010000002">
    <property type="protein sequence ID" value="KAK9941593.1"/>
    <property type="molecule type" value="Genomic_DNA"/>
</dbReference>
<sequence length="416" mass="46438">MSNREDDDLDLLLSLQDRVLETPPASPSHSPDSRYLSDEDELPRRRGPADMSVFRDAVQDCLDYDHKSVQKTSKLKQISASNDSEIEKHSGLRIRKQLLTPSELKDRFSDIRFVRLPSIKNYLIGETLSGCWATVGVLTEKGNKRTSSTGKSYSICKFGCLDEDTVSVFLFGDAYERNCKEQAGMVFGLFNCTVRKDAQGAGFSLSVYSSNQIVKIGTSVDYGVCRGKRKDGMACTLVINKRHGIYCKFHRSKESQKYSTMRTELKGGNLRTGFRNPYLPEGVFMVDPLADRTNLKKRKQPMKLLTVEGLKKALSKADKVTTNTHSQGIRFLAKVTGTTDPNDVMKETTMQKKQISSLGKRKSSTTSMDSSAAITNQQLDAKRTNSGKDNSVADKTKQGTGKMIELDYYISSDEEL</sequence>
<protein>
    <recommendedName>
        <fullName evidence="13">Zinc finger Mcm10/DnaG-type domain-containing protein</fullName>
    </recommendedName>
</protein>
<feature type="compositionally biased region" description="Acidic residues" evidence="8">
    <location>
        <begin position="1"/>
        <end position="10"/>
    </location>
</feature>
<dbReference type="GO" id="GO:0008270">
    <property type="term" value="F:zinc ion binding"/>
    <property type="evidence" value="ECO:0007669"/>
    <property type="project" value="UniProtKB-KW"/>
</dbReference>
<keyword evidence="3" id="KW-0235">DNA replication</keyword>
<comment type="similarity">
    <text evidence="2">Belongs to the MCM10 family.</text>
</comment>
<organism evidence="11 12">
    <name type="scientific">Rubus argutus</name>
    <name type="common">Southern blackberry</name>
    <dbReference type="NCBI Taxonomy" id="59490"/>
    <lineage>
        <taxon>Eukaryota</taxon>
        <taxon>Viridiplantae</taxon>
        <taxon>Streptophyta</taxon>
        <taxon>Embryophyta</taxon>
        <taxon>Tracheophyta</taxon>
        <taxon>Spermatophyta</taxon>
        <taxon>Magnoliopsida</taxon>
        <taxon>eudicotyledons</taxon>
        <taxon>Gunneridae</taxon>
        <taxon>Pentapetalae</taxon>
        <taxon>rosids</taxon>
        <taxon>fabids</taxon>
        <taxon>Rosales</taxon>
        <taxon>Rosaceae</taxon>
        <taxon>Rosoideae</taxon>
        <taxon>Rosoideae incertae sedis</taxon>
        <taxon>Rubus</taxon>
    </lineage>
</organism>
<dbReference type="GO" id="GO:0003688">
    <property type="term" value="F:DNA replication origin binding"/>
    <property type="evidence" value="ECO:0007669"/>
    <property type="project" value="TreeGrafter"/>
</dbReference>
<dbReference type="InterPro" id="IPR055065">
    <property type="entry name" value="OB_MCM10"/>
</dbReference>
<dbReference type="Gene3D" id="2.40.50.140">
    <property type="entry name" value="Nucleic acid-binding proteins"/>
    <property type="match status" value="1"/>
</dbReference>
<evidence type="ECO:0000313" key="12">
    <source>
        <dbReference type="Proteomes" id="UP001457282"/>
    </source>
</evidence>